<proteinExistence type="inferred from homology"/>
<accession>A0A2H2ZY06</accession>
<dbReference type="AlphaFoldDB" id="A0A2H2ZY06"/>
<dbReference type="Gene3D" id="3.30.2040.10">
    <property type="entry name" value="PSTPO5379-like domain"/>
    <property type="match status" value="1"/>
</dbReference>
<comment type="caution">
    <text evidence="4">The sequence shown here is derived from an EMBL/GenBank/DDBJ whole genome shotgun (WGS) entry which is preliminary data.</text>
</comment>
<dbReference type="EMBL" id="LFMI01000807">
    <property type="protein sequence ID" value="OTA07920.1"/>
    <property type="molecule type" value="Genomic_DNA"/>
</dbReference>
<evidence type="ECO:0000256" key="2">
    <source>
        <dbReference type="ARBA" id="ARBA00023239"/>
    </source>
</evidence>
<organism evidence="4 5">
    <name type="scientific">Trichoderma parareesei</name>
    <name type="common">Filamentous fungus</name>
    <dbReference type="NCBI Taxonomy" id="858221"/>
    <lineage>
        <taxon>Eukaryota</taxon>
        <taxon>Fungi</taxon>
        <taxon>Dikarya</taxon>
        <taxon>Ascomycota</taxon>
        <taxon>Pezizomycotina</taxon>
        <taxon>Sordariomycetes</taxon>
        <taxon>Hypocreomycetidae</taxon>
        <taxon>Hypocreales</taxon>
        <taxon>Hypocreaceae</taxon>
        <taxon>Trichoderma</taxon>
    </lineage>
</organism>
<dbReference type="Pfam" id="PF07286">
    <property type="entry name" value="D-Glu_cyclase"/>
    <property type="match status" value="1"/>
</dbReference>
<feature type="region of interest" description="Disordered" evidence="3">
    <location>
        <begin position="247"/>
        <end position="268"/>
    </location>
</feature>
<dbReference type="SUPFAM" id="SSF160920">
    <property type="entry name" value="PSTPO5379-like"/>
    <property type="match status" value="2"/>
</dbReference>
<dbReference type="GO" id="GO:0047820">
    <property type="term" value="F:D-glutamate cyclase activity"/>
    <property type="evidence" value="ECO:0007669"/>
    <property type="project" value="TreeGrafter"/>
</dbReference>
<dbReference type="Gene3D" id="3.40.1640.10">
    <property type="entry name" value="PSTPO5379-like"/>
    <property type="match status" value="1"/>
</dbReference>
<protein>
    <recommendedName>
        <fullName evidence="6">DUF1445 domain protein</fullName>
    </recommendedName>
</protein>
<evidence type="ECO:0000313" key="4">
    <source>
        <dbReference type="EMBL" id="OTA07920.1"/>
    </source>
</evidence>
<keyword evidence="2" id="KW-0456">Lyase</keyword>
<dbReference type="Proteomes" id="UP000219286">
    <property type="component" value="Unassembled WGS sequence"/>
</dbReference>
<sequence>MIKRSIVTGQQARLASRNGTHTTSTSGLAPGHLQANLIILPSRYASDFRTLCARNPVPCPLIAESAAKGCSDAFISHLKNLGGDEILGRGSDVRRDAPRYMVYKDSKLEKSHCEDVTAEWTDDHIAFLIGCSYSFETALVKAGLAPRQLVQGRNVPMYRTTMGLCAAGVFRGGTYVVSMRPYRNGDVERVREVTRRFGTMHGEPVDWGWDAVRRLGIGDIDGPEWGDGPLDEGGVMGLGRARRERLLREGRGDDGEDEEEDDEDEEVPVFWGCGVTPQEAVMRAGLEGVVMAHAPGHMLVLDARDEDIVE</sequence>
<dbReference type="PANTHER" id="PTHR32022">
    <property type="entry name" value="D-GLUTAMATE CYCLASE, MITOCHONDRIAL"/>
    <property type="match status" value="1"/>
</dbReference>
<dbReference type="InterPro" id="IPR009906">
    <property type="entry name" value="D-Glu_cyclase"/>
</dbReference>
<dbReference type="InterPro" id="IPR038021">
    <property type="entry name" value="Putative_hydro-lyase"/>
</dbReference>
<feature type="region of interest" description="Disordered" evidence="3">
    <location>
        <begin position="1"/>
        <end position="27"/>
    </location>
</feature>
<evidence type="ECO:0000256" key="1">
    <source>
        <dbReference type="ARBA" id="ARBA00007896"/>
    </source>
</evidence>
<keyword evidence="5" id="KW-1185">Reference proteome</keyword>
<evidence type="ECO:0000256" key="3">
    <source>
        <dbReference type="SAM" id="MobiDB-lite"/>
    </source>
</evidence>
<dbReference type="OrthoDB" id="10262538at2759"/>
<reference evidence="4 5" key="1">
    <citation type="journal article" date="2015" name="Genome Announc.">
        <title>Genome sequence and annotation of Trichoderma parareesei, the ancestor of the cellulase producer Trichoderma reesei.</title>
        <authorList>
            <person name="Yang D."/>
            <person name="Pomraning K."/>
            <person name="Kopchinskiy A."/>
            <person name="Karimi Aghcheh R."/>
            <person name="Atanasova L."/>
            <person name="Chenthamara K."/>
            <person name="Baker S.E."/>
            <person name="Zhang R."/>
            <person name="Shen Q."/>
            <person name="Freitag M."/>
            <person name="Kubicek C.P."/>
            <person name="Druzhinina I.S."/>
        </authorList>
    </citation>
    <scope>NUCLEOTIDE SEQUENCE [LARGE SCALE GENOMIC DNA]</scope>
    <source>
        <strain evidence="4 5">CBS 125925</strain>
    </source>
</reference>
<gene>
    <name evidence="4" type="ORF">A9Z42_0088450</name>
</gene>
<feature type="compositionally biased region" description="Polar residues" evidence="3">
    <location>
        <begin position="7"/>
        <end position="27"/>
    </location>
</feature>
<evidence type="ECO:0000313" key="5">
    <source>
        <dbReference type="Proteomes" id="UP000219286"/>
    </source>
</evidence>
<dbReference type="GO" id="GO:0006536">
    <property type="term" value="P:glutamate metabolic process"/>
    <property type="evidence" value="ECO:0007669"/>
    <property type="project" value="TreeGrafter"/>
</dbReference>
<comment type="similarity">
    <text evidence="1">Belongs to the D-glutamate cyclase family.</text>
</comment>
<name>A0A2H2ZY06_TRIPA</name>
<feature type="compositionally biased region" description="Acidic residues" evidence="3">
    <location>
        <begin position="254"/>
        <end position="267"/>
    </location>
</feature>
<evidence type="ECO:0008006" key="6">
    <source>
        <dbReference type="Google" id="ProtNLM"/>
    </source>
</evidence>
<dbReference type="PANTHER" id="PTHR32022:SF10">
    <property type="entry name" value="D-GLUTAMATE CYCLASE, MITOCHONDRIAL"/>
    <property type="match status" value="1"/>
</dbReference>